<keyword evidence="3" id="KW-1185">Reference proteome</keyword>
<organism evidence="2 3">
    <name type="scientific">Lichenibacterium ramalinae</name>
    <dbReference type="NCBI Taxonomy" id="2316527"/>
    <lineage>
        <taxon>Bacteria</taxon>
        <taxon>Pseudomonadati</taxon>
        <taxon>Pseudomonadota</taxon>
        <taxon>Alphaproteobacteria</taxon>
        <taxon>Hyphomicrobiales</taxon>
        <taxon>Lichenihabitantaceae</taxon>
        <taxon>Lichenibacterium</taxon>
    </lineage>
</organism>
<protein>
    <submittedName>
        <fullName evidence="2">Uncharacterized protein</fullName>
    </submittedName>
</protein>
<proteinExistence type="predicted"/>
<dbReference type="EMBL" id="QYBC01000030">
    <property type="protein sequence ID" value="RYB01715.1"/>
    <property type="molecule type" value="Genomic_DNA"/>
</dbReference>
<accession>A0A4Q2R5A8</accession>
<comment type="caution">
    <text evidence="2">The sequence shown here is derived from an EMBL/GenBank/DDBJ whole genome shotgun (WGS) entry which is preliminary data.</text>
</comment>
<dbReference type="Proteomes" id="UP000289411">
    <property type="component" value="Unassembled WGS sequence"/>
</dbReference>
<evidence type="ECO:0000313" key="2">
    <source>
        <dbReference type="EMBL" id="RYB01715.1"/>
    </source>
</evidence>
<feature type="region of interest" description="Disordered" evidence="1">
    <location>
        <begin position="37"/>
        <end position="72"/>
    </location>
</feature>
<dbReference type="AlphaFoldDB" id="A0A4Q2R5A8"/>
<evidence type="ECO:0000313" key="3">
    <source>
        <dbReference type="Proteomes" id="UP000289411"/>
    </source>
</evidence>
<evidence type="ECO:0000256" key="1">
    <source>
        <dbReference type="SAM" id="MobiDB-lite"/>
    </source>
</evidence>
<sequence length="72" mass="7145">MPAVAQAGWGPVGTERFGGGCRSTVGREAGIAAPAALAKDATHGSRPIRSAKPTGLIESELTLKQTAEGAAS</sequence>
<name>A0A4Q2R5A8_9HYPH</name>
<gene>
    <name evidence="2" type="ORF">D3272_24590</name>
</gene>
<reference evidence="2 3" key="2">
    <citation type="submission" date="2019-02" db="EMBL/GenBank/DDBJ databases">
        <title>'Lichenibacterium ramalinii' gen. nov. sp. nov., 'Lichenibacterium minor' gen. nov. sp. nov.</title>
        <authorList>
            <person name="Pankratov T."/>
        </authorList>
    </citation>
    <scope>NUCLEOTIDE SEQUENCE [LARGE SCALE GENOMIC DNA]</scope>
    <source>
        <strain evidence="2 3">RmlP001</strain>
    </source>
</reference>
<reference evidence="2 3" key="1">
    <citation type="submission" date="2018-09" db="EMBL/GenBank/DDBJ databases">
        <authorList>
            <person name="Grouzdev D.S."/>
            <person name="Krutkina M.S."/>
        </authorList>
    </citation>
    <scope>NUCLEOTIDE SEQUENCE [LARGE SCALE GENOMIC DNA]</scope>
    <source>
        <strain evidence="2 3">RmlP001</strain>
    </source>
</reference>